<dbReference type="OrthoDB" id="4537985at2"/>
<dbReference type="InterPro" id="IPR027417">
    <property type="entry name" value="P-loop_NTPase"/>
</dbReference>
<dbReference type="AlphaFoldDB" id="A0A4Q9V0A7"/>
<evidence type="ECO:0000313" key="3">
    <source>
        <dbReference type="Proteomes" id="UP000293036"/>
    </source>
</evidence>
<dbReference type="PANTHER" id="PTHR13696">
    <property type="entry name" value="P-LOOP CONTAINING NUCLEOSIDE TRIPHOSPHATE HYDROLASE"/>
    <property type="match status" value="1"/>
</dbReference>
<dbReference type="CDD" id="cd02042">
    <property type="entry name" value="ParAB_family"/>
    <property type="match status" value="1"/>
</dbReference>
<dbReference type="Proteomes" id="UP000293036">
    <property type="component" value="Unassembled WGS sequence"/>
</dbReference>
<dbReference type="Pfam" id="PF13614">
    <property type="entry name" value="AAA_31"/>
    <property type="match status" value="1"/>
</dbReference>
<dbReference type="InterPro" id="IPR050678">
    <property type="entry name" value="DNA_Partitioning_ATPase"/>
</dbReference>
<name>A0A4Q9V0A7_9ACTO</name>
<reference evidence="2 3" key="1">
    <citation type="submission" date="2019-02" db="EMBL/GenBank/DDBJ databases">
        <title>Arcanobacterium bovis sp. nov., isolated from the milk of a cow with mastitis.</title>
        <authorList>
            <person name="Sammra O."/>
            <person name="Foster G."/>
            <person name="Hassan A."/>
            <person name="Alssahen M."/>
            <person name="Laemmler C."/>
            <person name="Borowiak M."/>
            <person name="Malorny B."/>
            <person name="Abdulmawjood A."/>
        </authorList>
    </citation>
    <scope>NUCLEOTIDE SEQUENCE [LARGE SCALE GENOMIC DNA]</scope>
    <source>
        <strain evidence="2 3">C605018/01/1</strain>
    </source>
</reference>
<comment type="caution">
    <text evidence="2">The sequence shown here is derived from an EMBL/GenBank/DDBJ whole genome shotgun (WGS) entry which is preliminary data.</text>
</comment>
<dbReference type="RefSeq" id="WP_131282476.1">
    <property type="nucleotide sequence ID" value="NZ_JBHSLR010000004.1"/>
</dbReference>
<accession>A0A4Q9V0A7</accession>
<sequence>MIISICNQKGGVGKTTLATNLAQRLSQEGVKAVLLIDADPQGNATTTVGVELSGDSLTLNDVLAAIASGSPGSISTQAIQSAREPWSISVLPADRLLASRENDVSLGRENRLKVVVDALQYDYDHIVIDCPPSLGMLTTNALVASDKALVVTTARETSFDGVAEIVSTIATVRAHYNPDLRLAGIAVNSYRADRVDRRAWFDNLVAYYGQHLLPNPIPEREAIALAASNHEPIPFIDDATSEAFNTINAMILKGQNK</sequence>
<evidence type="ECO:0000259" key="1">
    <source>
        <dbReference type="Pfam" id="PF13614"/>
    </source>
</evidence>
<organism evidence="2 3">
    <name type="scientific">Arcanobacterium bovis</name>
    <dbReference type="NCBI Taxonomy" id="2529275"/>
    <lineage>
        <taxon>Bacteria</taxon>
        <taxon>Bacillati</taxon>
        <taxon>Actinomycetota</taxon>
        <taxon>Actinomycetes</taxon>
        <taxon>Actinomycetales</taxon>
        <taxon>Actinomycetaceae</taxon>
        <taxon>Arcanobacterium</taxon>
    </lineage>
</organism>
<dbReference type="PIRSF" id="PIRSF009320">
    <property type="entry name" value="Nuc_binding_HP_1000"/>
    <property type="match status" value="1"/>
</dbReference>
<dbReference type="InterPro" id="IPR025669">
    <property type="entry name" value="AAA_dom"/>
</dbReference>
<feature type="domain" description="AAA" evidence="1">
    <location>
        <begin position="2"/>
        <end position="181"/>
    </location>
</feature>
<dbReference type="PANTHER" id="PTHR13696:SF52">
    <property type="entry name" value="PARA FAMILY PROTEIN CT_582"/>
    <property type="match status" value="1"/>
</dbReference>
<evidence type="ECO:0000313" key="2">
    <source>
        <dbReference type="EMBL" id="TBW20732.1"/>
    </source>
</evidence>
<keyword evidence="3" id="KW-1185">Reference proteome</keyword>
<dbReference type="SUPFAM" id="SSF52540">
    <property type="entry name" value="P-loop containing nucleoside triphosphate hydrolases"/>
    <property type="match status" value="1"/>
</dbReference>
<dbReference type="EMBL" id="SJDT01000011">
    <property type="protein sequence ID" value="TBW20732.1"/>
    <property type="molecule type" value="Genomic_DNA"/>
</dbReference>
<dbReference type="Gene3D" id="3.40.50.300">
    <property type="entry name" value="P-loop containing nucleotide triphosphate hydrolases"/>
    <property type="match status" value="1"/>
</dbReference>
<gene>
    <name evidence="2" type="ORF">EZJ44_08410</name>
</gene>
<proteinExistence type="predicted"/>
<protein>
    <submittedName>
        <fullName evidence="2">ParA family protein</fullName>
    </submittedName>
</protein>